<comment type="caution">
    <text evidence="9">The sequence shown here is derived from an EMBL/GenBank/DDBJ whole genome shotgun (WGS) entry which is preliminary data.</text>
</comment>
<dbReference type="AlphaFoldDB" id="A0A3N1XSM8"/>
<evidence type="ECO:0000256" key="6">
    <source>
        <dbReference type="ARBA" id="ARBA00022989"/>
    </source>
</evidence>
<comment type="subcellular location">
    <subcellularLocation>
        <location evidence="1">Cell membrane</location>
        <topology evidence="1">Multi-pass membrane protein</topology>
    </subcellularLocation>
</comment>
<keyword evidence="3" id="KW-1003">Cell membrane</keyword>
<dbReference type="PIRSF" id="PIRSF037497">
    <property type="entry name" value="MreD_Clostridium/Treponema_prd"/>
    <property type="match status" value="1"/>
</dbReference>
<sequence length="168" mass="19458">MKRFGIMLIIIILCFLLQSTFFQALALADVVPNLLLIITVAVGYMRGRKEGLVIGLICGLLSDFVYSDVIGVCALIYMVIGYLNGIFNMLFFRDVLTIPILLIGVSDLVYNFMYYVMEFLLRSRLNLFFYFRRIMIPELVYTVLVSVLLYKLLHNLNAFLERRENKEV</sequence>
<evidence type="ECO:0000313" key="9">
    <source>
        <dbReference type="EMBL" id="ROR29141.1"/>
    </source>
</evidence>
<dbReference type="Proteomes" id="UP000273083">
    <property type="component" value="Unassembled WGS sequence"/>
</dbReference>
<dbReference type="EMBL" id="RJVG01000003">
    <property type="protein sequence ID" value="ROR29141.1"/>
    <property type="molecule type" value="Genomic_DNA"/>
</dbReference>
<dbReference type="InterPro" id="IPR017225">
    <property type="entry name" value="Cell_shape_determin_MreD_prd"/>
</dbReference>
<evidence type="ECO:0000256" key="7">
    <source>
        <dbReference type="ARBA" id="ARBA00023136"/>
    </source>
</evidence>
<accession>A0A3N1XSM8</accession>
<evidence type="ECO:0000256" key="1">
    <source>
        <dbReference type="ARBA" id="ARBA00004651"/>
    </source>
</evidence>
<feature type="transmembrane region" description="Helical" evidence="8">
    <location>
        <begin position="134"/>
        <end position="153"/>
    </location>
</feature>
<keyword evidence="7 8" id="KW-0472">Membrane</keyword>
<keyword evidence="5" id="KW-0133">Cell shape</keyword>
<evidence type="ECO:0000256" key="4">
    <source>
        <dbReference type="ARBA" id="ARBA00022692"/>
    </source>
</evidence>
<organism evidence="9 10">
    <name type="scientific">Mobilisporobacter senegalensis</name>
    <dbReference type="NCBI Taxonomy" id="1329262"/>
    <lineage>
        <taxon>Bacteria</taxon>
        <taxon>Bacillati</taxon>
        <taxon>Bacillota</taxon>
        <taxon>Clostridia</taxon>
        <taxon>Lachnospirales</taxon>
        <taxon>Lachnospiraceae</taxon>
        <taxon>Mobilisporobacter</taxon>
    </lineage>
</organism>
<evidence type="ECO:0000256" key="2">
    <source>
        <dbReference type="ARBA" id="ARBA00007776"/>
    </source>
</evidence>
<feature type="transmembrane region" description="Helical" evidence="8">
    <location>
        <begin position="95"/>
        <end position="114"/>
    </location>
</feature>
<dbReference type="Pfam" id="PF04093">
    <property type="entry name" value="MreD"/>
    <property type="match status" value="1"/>
</dbReference>
<dbReference type="InterPro" id="IPR007227">
    <property type="entry name" value="Cell_shape_determining_MreD"/>
</dbReference>
<dbReference type="GO" id="GO:0008360">
    <property type="term" value="P:regulation of cell shape"/>
    <property type="evidence" value="ECO:0007669"/>
    <property type="project" value="UniProtKB-KW"/>
</dbReference>
<name>A0A3N1XSM8_9FIRM</name>
<evidence type="ECO:0000256" key="8">
    <source>
        <dbReference type="SAM" id="Phobius"/>
    </source>
</evidence>
<protein>
    <submittedName>
        <fullName evidence="9">Rod shape-determining protein MreD</fullName>
    </submittedName>
</protein>
<reference evidence="9 10" key="1">
    <citation type="submission" date="2018-11" db="EMBL/GenBank/DDBJ databases">
        <title>Genomic Encyclopedia of Type Strains, Phase IV (KMG-IV): sequencing the most valuable type-strain genomes for metagenomic binning, comparative biology and taxonomic classification.</title>
        <authorList>
            <person name="Goeker M."/>
        </authorList>
    </citation>
    <scope>NUCLEOTIDE SEQUENCE [LARGE SCALE GENOMIC DNA]</scope>
    <source>
        <strain evidence="9 10">DSM 26537</strain>
    </source>
</reference>
<evidence type="ECO:0000256" key="5">
    <source>
        <dbReference type="ARBA" id="ARBA00022960"/>
    </source>
</evidence>
<keyword evidence="6 8" id="KW-1133">Transmembrane helix</keyword>
<gene>
    <name evidence="9" type="ORF">EDD66_10376</name>
</gene>
<dbReference type="RefSeq" id="WP_243115309.1">
    <property type="nucleotide sequence ID" value="NZ_RJVG01000003.1"/>
</dbReference>
<evidence type="ECO:0000313" key="10">
    <source>
        <dbReference type="Proteomes" id="UP000273083"/>
    </source>
</evidence>
<evidence type="ECO:0000256" key="3">
    <source>
        <dbReference type="ARBA" id="ARBA00022475"/>
    </source>
</evidence>
<proteinExistence type="inferred from homology"/>
<keyword evidence="4 8" id="KW-0812">Transmembrane</keyword>
<dbReference type="NCBIfam" id="TIGR03426">
    <property type="entry name" value="shape_MreD"/>
    <property type="match status" value="1"/>
</dbReference>
<comment type="similarity">
    <text evidence="2">Belongs to the MreD family.</text>
</comment>
<keyword evidence="10" id="KW-1185">Reference proteome</keyword>
<dbReference type="GO" id="GO:0005886">
    <property type="term" value="C:plasma membrane"/>
    <property type="evidence" value="ECO:0007669"/>
    <property type="project" value="UniProtKB-SubCell"/>
</dbReference>
<feature type="transmembrane region" description="Helical" evidence="8">
    <location>
        <begin position="52"/>
        <end position="83"/>
    </location>
</feature>